<dbReference type="Gene3D" id="2.60.40.1190">
    <property type="match status" value="1"/>
</dbReference>
<feature type="domain" description="DUF5916" evidence="2">
    <location>
        <begin position="274"/>
        <end position="358"/>
    </location>
</feature>
<proteinExistence type="predicted"/>
<comment type="caution">
    <text evidence="3">The sequence shown here is derived from an EMBL/GenBank/DDBJ whole genome shotgun (WGS) entry which is preliminary data.</text>
</comment>
<reference evidence="3" key="1">
    <citation type="submission" date="2022-01" db="EMBL/GenBank/DDBJ databases">
        <authorList>
            <person name="Wang Y."/>
        </authorList>
    </citation>
    <scope>NUCLEOTIDE SEQUENCE</scope>
    <source>
        <strain evidence="3">WB101</strain>
    </source>
</reference>
<sequence length="746" mass="85076">MKVYIEVLVKWVGWLLVFVFVINQTASAQTEEPFHITRINQPITLDGFSDEAAWQNVDPLPMTMYQPTFGGSPSEKTEVRVAYDDTYMYFSMRAYDSNHGGIRGNILFRDRFGSDDYFEVMIDTFNDNENSLVFTTNPAGIRRDVAITQDGVGEAGSWVNADYNTFWDVGVEVTDKGWFAETRVPLSSLRFQDKEGRVEMGLSLHRIIVRKSERAVYPAIEPSTDFAYLKPSRMQTIVLEGVESQRPVYVRPYVLGGLERAAVSEESSDGYRHIHDQTADFGLDVKYGLTSNLTMDLTLNTDFAQVEVDDQQVNLTRFSLFFPEKRQFFQERAGLFEFRTGGLSHLFHSRRIGLTDDGEMVRILGGARIVGRAGDWDVGFVNMQTEKMGDLPSENFGALRLKRQIFNPYSYAGGMMTSRIGADGNYNLAYGVDGTFRLYGDDYLTVRWAHTLDDREQFDADWSPGKSGRFFGVFEKRLRDGFGYRTGVIWSGEDYSPQLGFVQRSDFTQLSQDFSYSWRPGDDSSLIYHTFLIGGESFIRNIDGTIETFEAGPEWSFLLKSGGRGSIGANLVYEDLLVPFTLDQDAFIPAGDYTFYRGVIDYTMSRSGLFRLGTNLEAGGFYDGYSFSISLQPTWNISPHLELQGTYGFDHVEFPDRNQAFNSHLARLRVGVPFNTEVSTNIFLQYNSTIDSFSTNARFRYNFSEGHDLWIVYNENMNTNLNRLGQMLPRNQYRSVMVKYTYTFIL</sequence>
<dbReference type="CDD" id="cd09618">
    <property type="entry name" value="CBM9_like_2"/>
    <property type="match status" value="1"/>
</dbReference>
<organism evidence="3 4">
    <name type="scientific">Rhodohalobacter sulfatireducens</name>
    <dbReference type="NCBI Taxonomy" id="2911366"/>
    <lineage>
        <taxon>Bacteria</taxon>
        <taxon>Pseudomonadati</taxon>
        <taxon>Balneolota</taxon>
        <taxon>Balneolia</taxon>
        <taxon>Balneolales</taxon>
        <taxon>Balneolaceae</taxon>
        <taxon>Rhodohalobacter</taxon>
    </lineage>
</organism>
<dbReference type="SUPFAM" id="SSF49344">
    <property type="entry name" value="CBD9-like"/>
    <property type="match status" value="1"/>
</dbReference>
<dbReference type="Proteomes" id="UP001165366">
    <property type="component" value="Unassembled WGS sequence"/>
</dbReference>
<dbReference type="InterPro" id="IPR045670">
    <property type="entry name" value="DUF5916"/>
</dbReference>
<dbReference type="Pfam" id="PF19313">
    <property type="entry name" value="DUF5916"/>
    <property type="match status" value="1"/>
</dbReference>
<accession>A0ABS9KH34</accession>
<dbReference type="EMBL" id="JAKLWS010000027">
    <property type="protein sequence ID" value="MCG2590158.1"/>
    <property type="molecule type" value="Genomic_DNA"/>
</dbReference>
<gene>
    <name evidence="3" type="ORF">L6773_16395</name>
</gene>
<reference evidence="3" key="2">
    <citation type="submission" date="2024-05" db="EMBL/GenBank/DDBJ databases">
        <title>Rhodohalobacter halophilus gen. nov., sp. nov., a moderately halophilic member of the family Balneolaceae.</title>
        <authorList>
            <person name="Xia J."/>
        </authorList>
    </citation>
    <scope>NUCLEOTIDE SEQUENCE</scope>
    <source>
        <strain evidence="3">WB101</strain>
    </source>
</reference>
<keyword evidence="4" id="KW-1185">Reference proteome</keyword>
<evidence type="ECO:0000259" key="1">
    <source>
        <dbReference type="Pfam" id="PF06452"/>
    </source>
</evidence>
<name>A0ABS9KH34_9BACT</name>
<feature type="domain" description="Carbohydrate-binding" evidence="1">
    <location>
        <begin position="46"/>
        <end position="241"/>
    </location>
</feature>
<dbReference type="Pfam" id="PF06452">
    <property type="entry name" value="CBM9_1"/>
    <property type="match status" value="1"/>
</dbReference>
<evidence type="ECO:0000313" key="4">
    <source>
        <dbReference type="Proteomes" id="UP001165366"/>
    </source>
</evidence>
<evidence type="ECO:0000313" key="3">
    <source>
        <dbReference type="EMBL" id="MCG2590158.1"/>
    </source>
</evidence>
<dbReference type="RefSeq" id="WP_237855515.1">
    <property type="nucleotide sequence ID" value="NZ_JAKLWS010000027.1"/>
</dbReference>
<dbReference type="InterPro" id="IPR010502">
    <property type="entry name" value="Carb-bd_dom_fam9"/>
</dbReference>
<evidence type="ECO:0000259" key="2">
    <source>
        <dbReference type="Pfam" id="PF19313"/>
    </source>
</evidence>
<protein>
    <submittedName>
        <fullName evidence="3">Carbohydrate binding family 9 domain-containing protein</fullName>
    </submittedName>
</protein>